<feature type="non-terminal residue" evidence="1">
    <location>
        <position position="53"/>
    </location>
</feature>
<evidence type="ECO:0000313" key="2">
    <source>
        <dbReference type="Proteomes" id="UP000534426"/>
    </source>
</evidence>
<comment type="caution">
    <text evidence="1">The sequence shown here is derived from an EMBL/GenBank/DDBJ whole genome shotgun (WGS) entry which is preliminary data.</text>
</comment>
<protein>
    <submittedName>
        <fullName evidence="1">PLAK protein</fullName>
    </submittedName>
</protein>
<dbReference type="Proteomes" id="UP000534426">
    <property type="component" value="Unassembled WGS sequence"/>
</dbReference>
<organism evidence="1 2">
    <name type="scientific">Crypturellus undulatus</name>
    <dbReference type="NCBI Taxonomy" id="48396"/>
    <lineage>
        <taxon>Eukaryota</taxon>
        <taxon>Metazoa</taxon>
        <taxon>Chordata</taxon>
        <taxon>Craniata</taxon>
        <taxon>Vertebrata</taxon>
        <taxon>Euteleostomi</taxon>
        <taxon>Archelosauria</taxon>
        <taxon>Archosauria</taxon>
        <taxon>Dinosauria</taxon>
        <taxon>Saurischia</taxon>
        <taxon>Theropoda</taxon>
        <taxon>Coelurosauria</taxon>
        <taxon>Aves</taxon>
        <taxon>Palaeognathae</taxon>
        <taxon>Tinamiformes</taxon>
        <taxon>Tinamidae</taxon>
        <taxon>Crypturellus</taxon>
    </lineage>
</organism>
<keyword evidence="2" id="KW-1185">Reference proteome</keyword>
<accession>A0A7K4LNU0</accession>
<reference evidence="1 2" key="1">
    <citation type="submission" date="2019-09" db="EMBL/GenBank/DDBJ databases">
        <title>Bird 10,000 Genomes (B10K) Project - Family phase.</title>
        <authorList>
            <person name="Zhang G."/>
        </authorList>
    </citation>
    <scope>NUCLEOTIDE SEQUENCE [LARGE SCALE GENOMIC DNA]</scope>
    <source>
        <strain evidence="1">B10K-MSB-37135</strain>
        <tissue evidence="1">Heart</tissue>
    </source>
</reference>
<sequence>LVPLAELDAGYRPMYSGDIPLDPIDMHMDMDGDYPMDAYSDGVRGPFPDHMLA</sequence>
<evidence type="ECO:0000313" key="1">
    <source>
        <dbReference type="EMBL" id="NWJ06415.1"/>
    </source>
</evidence>
<proteinExistence type="predicted"/>
<dbReference type="EMBL" id="VWPW01020085">
    <property type="protein sequence ID" value="NWJ06415.1"/>
    <property type="molecule type" value="Genomic_DNA"/>
</dbReference>
<name>A0A7K4LNU0_9AVES</name>
<feature type="non-terminal residue" evidence="1">
    <location>
        <position position="1"/>
    </location>
</feature>
<gene>
    <name evidence="1" type="primary">Jup</name>
    <name evidence="1" type="ORF">CRYUND_R15318</name>
</gene>
<dbReference type="AlphaFoldDB" id="A0A7K4LNU0"/>